<evidence type="ECO:0000313" key="2">
    <source>
        <dbReference type="EMBL" id="KAA0912129.1"/>
    </source>
</evidence>
<keyword evidence="1" id="KW-0812">Transmembrane</keyword>
<feature type="transmembrane region" description="Helical" evidence="1">
    <location>
        <begin position="88"/>
        <end position="106"/>
    </location>
</feature>
<protein>
    <submittedName>
        <fullName evidence="2">AzlD domain-containing protein</fullName>
    </submittedName>
</protein>
<evidence type="ECO:0000313" key="3">
    <source>
        <dbReference type="Proteomes" id="UP000325291"/>
    </source>
</evidence>
<name>A0A5A9Z522_9RHOB</name>
<feature type="transmembrane region" description="Helical" evidence="1">
    <location>
        <begin position="6"/>
        <end position="29"/>
    </location>
</feature>
<accession>A0A5A9Z522</accession>
<keyword evidence="1" id="KW-0472">Membrane</keyword>
<dbReference type="InterPro" id="IPR008407">
    <property type="entry name" value="Brnchd-chn_aa_trnsp_AzlD"/>
</dbReference>
<gene>
    <name evidence="2" type="ORF">FLO80_17135</name>
</gene>
<dbReference type="RefSeq" id="WP_111366981.1">
    <property type="nucleotide sequence ID" value="NZ_VINQ01000016.1"/>
</dbReference>
<organism evidence="2 3">
    <name type="scientific">Aquicoccus porphyridii</name>
    <dbReference type="NCBI Taxonomy" id="1852029"/>
    <lineage>
        <taxon>Bacteria</taxon>
        <taxon>Pseudomonadati</taxon>
        <taxon>Pseudomonadota</taxon>
        <taxon>Alphaproteobacteria</taxon>
        <taxon>Rhodobacterales</taxon>
        <taxon>Paracoccaceae</taxon>
        <taxon>Aquicoccus</taxon>
    </lineage>
</organism>
<keyword evidence="3" id="KW-1185">Reference proteome</keyword>
<keyword evidence="1" id="KW-1133">Transmembrane helix</keyword>
<dbReference type="Pfam" id="PF05437">
    <property type="entry name" value="AzlD"/>
    <property type="match status" value="1"/>
</dbReference>
<comment type="caution">
    <text evidence="2">The sequence shown here is derived from an EMBL/GenBank/DDBJ whole genome shotgun (WGS) entry which is preliminary data.</text>
</comment>
<sequence length="107" mass="11160">MDSTTIWIVIAGLGIGSFGLRFLFLGVIGNRPLPPWILRHLRYTAVAVIPALVAPMVLWPAATGGQFDAPRMAAAFVTLGVGLATKNVLAAIILGALTLYGGLYIAG</sequence>
<proteinExistence type="predicted"/>
<dbReference type="Proteomes" id="UP000325291">
    <property type="component" value="Unassembled WGS sequence"/>
</dbReference>
<dbReference type="AlphaFoldDB" id="A0A5A9Z522"/>
<evidence type="ECO:0000256" key="1">
    <source>
        <dbReference type="SAM" id="Phobius"/>
    </source>
</evidence>
<dbReference type="EMBL" id="VINQ01000016">
    <property type="protein sequence ID" value="KAA0912129.1"/>
    <property type="molecule type" value="Genomic_DNA"/>
</dbReference>
<feature type="transmembrane region" description="Helical" evidence="1">
    <location>
        <begin position="41"/>
        <end position="62"/>
    </location>
</feature>
<reference evidence="2 3" key="1">
    <citation type="submission" date="2019-07" db="EMBL/GenBank/DDBJ databases">
        <title>Aquicoccus porphyridii gen. nov., sp. nov., isolated from a small marine red alga, Porphyridium marinum.</title>
        <authorList>
            <person name="Liu L."/>
        </authorList>
    </citation>
    <scope>NUCLEOTIDE SEQUENCE [LARGE SCALE GENOMIC DNA]</scope>
    <source>
        <strain evidence="2 3">L1 8-17</strain>
    </source>
</reference>